<gene>
    <name evidence="5" type="ORF">QO192_14105</name>
</gene>
<reference evidence="5 6" key="1">
    <citation type="submission" date="2023-05" db="EMBL/GenBank/DDBJ databases">
        <title>Adaptations of aquatic viruses from atmosphere-close ecosystems of the Central Arctic Ocean.</title>
        <authorList>
            <person name="Rahlff J."/>
            <person name="Holmfeldt K."/>
        </authorList>
    </citation>
    <scope>NUCLEOTIDE SEQUENCE [LARGE SCALE GENOMIC DNA]</scope>
    <source>
        <strain evidence="5 6">Arc14</strain>
    </source>
</reference>
<name>A0ABV4KFG8_9FLAO</name>
<keyword evidence="2" id="KW-0238">DNA-binding</keyword>
<proteinExistence type="predicted"/>
<dbReference type="RefSeq" id="WP_371571624.1">
    <property type="nucleotide sequence ID" value="NZ_JASMRN010000013.1"/>
</dbReference>
<dbReference type="SMART" id="SM00342">
    <property type="entry name" value="HTH_ARAC"/>
    <property type="match status" value="1"/>
</dbReference>
<dbReference type="PRINTS" id="PR00032">
    <property type="entry name" value="HTHARAC"/>
</dbReference>
<feature type="domain" description="HTH araC/xylS-type" evidence="4">
    <location>
        <begin position="230"/>
        <end position="328"/>
    </location>
</feature>
<dbReference type="Pfam" id="PF12833">
    <property type="entry name" value="HTH_18"/>
    <property type="match status" value="1"/>
</dbReference>
<evidence type="ECO:0000256" key="3">
    <source>
        <dbReference type="ARBA" id="ARBA00023163"/>
    </source>
</evidence>
<evidence type="ECO:0000256" key="2">
    <source>
        <dbReference type="ARBA" id="ARBA00023125"/>
    </source>
</evidence>
<comment type="caution">
    <text evidence="5">The sequence shown here is derived from an EMBL/GenBank/DDBJ whole genome shotgun (WGS) entry which is preliminary data.</text>
</comment>
<dbReference type="SUPFAM" id="SSF46689">
    <property type="entry name" value="Homeodomain-like"/>
    <property type="match status" value="1"/>
</dbReference>
<keyword evidence="1" id="KW-0805">Transcription regulation</keyword>
<organism evidence="5 6">
    <name type="scientific">Flavobacterium frigidarium</name>
    <dbReference type="NCBI Taxonomy" id="99286"/>
    <lineage>
        <taxon>Bacteria</taxon>
        <taxon>Pseudomonadati</taxon>
        <taxon>Bacteroidota</taxon>
        <taxon>Flavobacteriia</taxon>
        <taxon>Flavobacteriales</taxon>
        <taxon>Flavobacteriaceae</taxon>
        <taxon>Flavobacterium</taxon>
    </lineage>
</organism>
<sequence length="352" mass="41003">MKITSKIRSTQKPLFEIETECQNPINDSFWEQNSCCQEVENESVITSSLVSRDLVLLDIELFFESSKTIDFSVRGESVLLNFICCNNVKSAIENFESEMYEVENTQNIIYAVDFSGQYDVPAFEQIKYFTIILSVEYYAELINNNWNIHPKFSKDILQKINSTLSPDYLPFNPDIQWVIHEIKNCRYEGAMKKMYIETKVKELVVLQIESLLSTVDEKIIVDSEEYIKLQEAKLILENTFTNAPTLPELSRIIALNEFKLKKGFKACFQTTVKGYITKIRMEYAKNLFRNKTLNVGEVAEKCGYKDVSHFSSAFKLFYGFTPASFRKNHLNINYAFLYLDVFEFFSFDAFLM</sequence>
<evidence type="ECO:0000259" key="4">
    <source>
        <dbReference type="PROSITE" id="PS01124"/>
    </source>
</evidence>
<keyword evidence="6" id="KW-1185">Reference proteome</keyword>
<dbReference type="InterPro" id="IPR018060">
    <property type="entry name" value="HTH_AraC"/>
</dbReference>
<accession>A0ABV4KFG8</accession>
<evidence type="ECO:0000256" key="1">
    <source>
        <dbReference type="ARBA" id="ARBA00023015"/>
    </source>
</evidence>
<dbReference type="Gene3D" id="1.10.10.60">
    <property type="entry name" value="Homeodomain-like"/>
    <property type="match status" value="1"/>
</dbReference>
<dbReference type="InterPro" id="IPR020449">
    <property type="entry name" value="Tscrpt_reg_AraC-type_HTH"/>
</dbReference>
<keyword evidence="3" id="KW-0804">Transcription</keyword>
<dbReference type="EMBL" id="JASMRN010000013">
    <property type="protein sequence ID" value="MEZ7516412.1"/>
    <property type="molecule type" value="Genomic_DNA"/>
</dbReference>
<dbReference type="Proteomes" id="UP001568894">
    <property type="component" value="Unassembled WGS sequence"/>
</dbReference>
<evidence type="ECO:0000313" key="5">
    <source>
        <dbReference type="EMBL" id="MEZ7516412.1"/>
    </source>
</evidence>
<dbReference type="InterPro" id="IPR009057">
    <property type="entry name" value="Homeodomain-like_sf"/>
</dbReference>
<evidence type="ECO:0000313" key="6">
    <source>
        <dbReference type="Proteomes" id="UP001568894"/>
    </source>
</evidence>
<dbReference type="PROSITE" id="PS01124">
    <property type="entry name" value="HTH_ARAC_FAMILY_2"/>
    <property type="match status" value="1"/>
</dbReference>
<dbReference type="PANTHER" id="PTHR47893">
    <property type="entry name" value="REGULATORY PROTEIN PCHR"/>
    <property type="match status" value="1"/>
</dbReference>
<dbReference type="InterPro" id="IPR053142">
    <property type="entry name" value="PchR_regulatory_protein"/>
</dbReference>
<protein>
    <submittedName>
        <fullName evidence="5">AraC family transcriptional regulator</fullName>
    </submittedName>
</protein>
<dbReference type="PANTHER" id="PTHR47893:SF1">
    <property type="entry name" value="REGULATORY PROTEIN PCHR"/>
    <property type="match status" value="1"/>
</dbReference>